<dbReference type="Proteomes" id="UP000475862">
    <property type="component" value="Unassembled WGS sequence"/>
</dbReference>
<evidence type="ECO:0000313" key="1">
    <source>
        <dbReference type="EMBL" id="KAE9533979.1"/>
    </source>
</evidence>
<dbReference type="EMBL" id="VYZN01000030">
    <property type="protein sequence ID" value="KAE9533979.1"/>
    <property type="molecule type" value="Genomic_DNA"/>
</dbReference>
<gene>
    <name evidence="1" type="ORF">AGLY_008715</name>
</gene>
<sequence length="192" mass="22269">MADNCQCLARKFRIGNKSSEHYLNGIKTSVIEKRYCSFGPQVKYKYYLLENFKIKMEVSMLRMAPVLLGRFRTRDFPNTINDKYYNTPYFFYQITFIKCSIVIVNSSELFCTILILFSSNSSVTQSLCLGIGSIVSWLHAVGNEKHLMSEGTCYIMLRVRRPAPHILASELRHFSWSEVTIVIDNIQHLDKI</sequence>
<dbReference type="AlphaFoldDB" id="A0A6G0TJJ1"/>
<comment type="caution">
    <text evidence="1">The sequence shown here is derived from an EMBL/GenBank/DDBJ whole genome shotgun (WGS) entry which is preliminary data.</text>
</comment>
<keyword evidence="2" id="KW-1185">Reference proteome</keyword>
<reference evidence="1 2" key="1">
    <citation type="submission" date="2019-08" db="EMBL/GenBank/DDBJ databases">
        <title>The genome of the soybean aphid Biotype 1, its phylome, world population structure and adaptation to the North American continent.</title>
        <authorList>
            <person name="Giordano R."/>
            <person name="Donthu R.K."/>
            <person name="Hernandez A.G."/>
            <person name="Wright C.L."/>
            <person name="Zimin A.V."/>
        </authorList>
    </citation>
    <scope>NUCLEOTIDE SEQUENCE [LARGE SCALE GENOMIC DNA]</scope>
    <source>
        <tissue evidence="1">Whole aphids</tissue>
    </source>
</reference>
<accession>A0A6G0TJJ1</accession>
<protein>
    <submittedName>
        <fullName evidence="1">Uncharacterized protein</fullName>
    </submittedName>
</protein>
<proteinExistence type="predicted"/>
<evidence type="ECO:0000313" key="2">
    <source>
        <dbReference type="Proteomes" id="UP000475862"/>
    </source>
</evidence>
<organism evidence="1 2">
    <name type="scientific">Aphis glycines</name>
    <name type="common">Soybean aphid</name>
    <dbReference type="NCBI Taxonomy" id="307491"/>
    <lineage>
        <taxon>Eukaryota</taxon>
        <taxon>Metazoa</taxon>
        <taxon>Ecdysozoa</taxon>
        <taxon>Arthropoda</taxon>
        <taxon>Hexapoda</taxon>
        <taxon>Insecta</taxon>
        <taxon>Pterygota</taxon>
        <taxon>Neoptera</taxon>
        <taxon>Paraneoptera</taxon>
        <taxon>Hemiptera</taxon>
        <taxon>Sternorrhyncha</taxon>
        <taxon>Aphidomorpha</taxon>
        <taxon>Aphidoidea</taxon>
        <taxon>Aphididae</taxon>
        <taxon>Aphidini</taxon>
        <taxon>Aphis</taxon>
        <taxon>Aphis</taxon>
    </lineage>
</organism>
<name>A0A6G0TJJ1_APHGL</name>